<evidence type="ECO:0000313" key="2">
    <source>
        <dbReference type="EMBL" id="KKK98212.1"/>
    </source>
</evidence>
<comment type="caution">
    <text evidence="2">The sequence shown here is derived from an EMBL/GenBank/DDBJ whole genome shotgun (WGS) entry which is preliminary data.</text>
</comment>
<protein>
    <submittedName>
        <fullName evidence="2">Uncharacterized protein</fullName>
    </submittedName>
</protein>
<reference evidence="2" key="1">
    <citation type="journal article" date="2015" name="Nature">
        <title>Complex archaea that bridge the gap between prokaryotes and eukaryotes.</title>
        <authorList>
            <person name="Spang A."/>
            <person name="Saw J.H."/>
            <person name="Jorgensen S.L."/>
            <person name="Zaremba-Niedzwiedzka K."/>
            <person name="Martijn J."/>
            <person name="Lind A.E."/>
            <person name="van Eijk R."/>
            <person name="Schleper C."/>
            <person name="Guy L."/>
            <person name="Ettema T.J."/>
        </authorList>
    </citation>
    <scope>NUCLEOTIDE SEQUENCE</scope>
</reference>
<feature type="region of interest" description="Disordered" evidence="1">
    <location>
        <begin position="1"/>
        <end position="21"/>
    </location>
</feature>
<gene>
    <name evidence="2" type="ORF">LCGC14_2645000</name>
</gene>
<sequence length="118" mass="13337">GSNWLDEEAKNVDAQGDFGPKLPSPMFEDGKITIMNIDATNPFQKWTDPETKKTKAIIPCLSDLDGKAQKCNWWVNLKNPIYKEVIHRCVGAQEKSSVLVKILQSGTQDKTRYTLIKE</sequence>
<organism evidence="2">
    <name type="scientific">marine sediment metagenome</name>
    <dbReference type="NCBI Taxonomy" id="412755"/>
    <lineage>
        <taxon>unclassified sequences</taxon>
        <taxon>metagenomes</taxon>
        <taxon>ecological metagenomes</taxon>
    </lineage>
</organism>
<proteinExistence type="predicted"/>
<accession>A0A0F8ZWK1</accession>
<dbReference type="AlphaFoldDB" id="A0A0F8ZWK1"/>
<feature type="non-terminal residue" evidence="2">
    <location>
        <position position="1"/>
    </location>
</feature>
<dbReference type="EMBL" id="LAZR01045715">
    <property type="protein sequence ID" value="KKK98212.1"/>
    <property type="molecule type" value="Genomic_DNA"/>
</dbReference>
<evidence type="ECO:0000256" key="1">
    <source>
        <dbReference type="SAM" id="MobiDB-lite"/>
    </source>
</evidence>
<name>A0A0F8ZWK1_9ZZZZ</name>